<organism evidence="3 4">
    <name type="scientific">Ruegeria marina</name>
    <dbReference type="NCBI Taxonomy" id="639004"/>
    <lineage>
        <taxon>Bacteria</taxon>
        <taxon>Pseudomonadati</taxon>
        <taxon>Pseudomonadota</taxon>
        <taxon>Alphaproteobacteria</taxon>
        <taxon>Rhodobacterales</taxon>
        <taxon>Roseobacteraceae</taxon>
        <taxon>Ruegeria</taxon>
    </lineage>
</organism>
<dbReference type="EMBL" id="FMZV01000019">
    <property type="protein sequence ID" value="SDE43668.1"/>
    <property type="molecule type" value="Genomic_DNA"/>
</dbReference>
<reference evidence="4" key="1">
    <citation type="submission" date="2016-10" db="EMBL/GenBank/DDBJ databases">
        <authorList>
            <person name="Varghese N."/>
            <person name="Submissions S."/>
        </authorList>
    </citation>
    <scope>NUCLEOTIDE SEQUENCE [LARGE SCALE GENOMIC DNA]</scope>
    <source>
        <strain evidence="4">CGMCC 1.9108</strain>
    </source>
</reference>
<dbReference type="InterPro" id="IPR044031">
    <property type="entry name" value="TssC1_N"/>
</dbReference>
<dbReference type="Pfam" id="PF18945">
    <property type="entry name" value="VipB_2"/>
    <property type="match status" value="1"/>
</dbReference>
<evidence type="ECO:0000313" key="3">
    <source>
        <dbReference type="EMBL" id="SDE43668.1"/>
    </source>
</evidence>
<accession>A0A1G7CWI4</accession>
<dbReference type="AlphaFoldDB" id="A0A1G7CWI4"/>
<gene>
    <name evidence="3" type="ORF">SAMN04488239_11946</name>
</gene>
<dbReference type="PANTHER" id="PTHR35565:SF1">
    <property type="entry name" value="TYPE VI SECRETION SYSTEM CONTRACTILE SHEATH LARGE SUBUNIT"/>
    <property type="match status" value="1"/>
</dbReference>
<name>A0A1G7CWI4_9RHOB</name>
<dbReference type="Pfam" id="PF05943">
    <property type="entry name" value="VipB"/>
    <property type="match status" value="1"/>
</dbReference>
<dbReference type="OrthoDB" id="9764000at2"/>
<dbReference type="RefSeq" id="WP_093036461.1">
    <property type="nucleotide sequence ID" value="NZ_FMZV01000019.1"/>
</dbReference>
<dbReference type="InterPro" id="IPR010269">
    <property type="entry name" value="T6SS_TssC-like"/>
</dbReference>
<dbReference type="Proteomes" id="UP000199628">
    <property type="component" value="Unassembled WGS sequence"/>
</dbReference>
<feature type="domain" description="TssC1 N-terminal" evidence="1">
    <location>
        <begin position="71"/>
        <end position="372"/>
    </location>
</feature>
<dbReference type="NCBIfam" id="TIGR03355">
    <property type="entry name" value="VI_chp_2"/>
    <property type="match status" value="1"/>
</dbReference>
<protein>
    <submittedName>
        <fullName evidence="3">Type VI secretion system protein ImpC</fullName>
    </submittedName>
</protein>
<evidence type="ECO:0000259" key="1">
    <source>
        <dbReference type="Pfam" id="PF05943"/>
    </source>
</evidence>
<dbReference type="STRING" id="639004.SAMN04488239_11946"/>
<proteinExistence type="predicted"/>
<evidence type="ECO:0000259" key="2">
    <source>
        <dbReference type="Pfam" id="PF18945"/>
    </source>
</evidence>
<evidence type="ECO:0000313" key="4">
    <source>
        <dbReference type="Proteomes" id="UP000199628"/>
    </source>
</evidence>
<feature type="domain" description="TssC1 C-terminal" evidence="2">
    <location>
        <begin position="386"/>
        <end position="497"/>
    </location>
</feature>
<dbReference type="PANTHER" id="PTHR35565">
    <property type="entry name" value="CYTOPLASMIC PROTEIN-RELATED"/>
    <property type="match status" value="1"/>
</dbReference>
<sequence length="502" mass="55878">MAEEQKQGAAGAAEAEALDLGEFSDLLEKDFRVKDSEGEKIKSLVQNLALAAKERSGTATISGNAVKSIKSLISGIDSLLSTQMNEILHSEEVRQMEGTWRGLHYLVNNTETDQKLKIRVLNIKKEDLADHLEDYEGQMWDQSPIFKKVYSDEYSMFGGEPFGAIVGAYEFSHKPKDVGLLRNLSGICASAHAPFIAAAAPQLFRMESWQELPNPQDLEQIVSSPDYASWQSLRESEDARYIGLTMPRVLARLPYGADTVPVKGFDFEEEIDGKHDHYVWMNAAFAMGVNINRSHKLYGWGTQIRGVESGGTVTNLPVHTFPTDDGSVAMKCPTEIAIDDRREAELAKLGMMPILHRKNTDVAAFIGAHSLQDDEARAGRLVDPDAQANERLSANLPYLFPVSRFAHYLKAIARDKVGTFKERSDMQVWLSEWINRYVLANPAMADDKAKAKRPLAAAEVQVDSVEGRPGYYNARFFLRPHYQLEGINASLRLVSELPSVKG</sequence>
<keyword evidence="4" id="KW-1185">Reference proteome</keyword>
<dbReference type="InterPro" id="IPR044032">
    <property type="entry name" value="TssC1_C"/>
</dbReference>